<name>A0A250KP69_9GAMM</name>
<keyword evidence="12" id="KW-1185">Reference proteome</keyword>
<evidence type="ECO:0000259" key="10">
    <source>
        <dbReference type="PROSITE" id="PS51163"/>
    </source>
</evidence>
<dbReference type="GO" id="GO:0002949">
    <property type="term" value="P:tRNA threonylcarbamoyladenosine modification"/>
    <property type="evidence" value="ECO:0007669"/>
    <property type="project" value="UniProtKB-UniRule"/>
</dbReference>
<dbReference type="PANTHER" id="PTHR17490">
    <property type="entry name" value="SUA5"/>
    <property type="match status" value="1"/>
</dbReference>
<keyword evidence="2 9" id="KW-0963">Cytoplasm</keyword>
<evidence type="ECO:0000256" key="3">
    <source>
        <dbReference type="ARBA" id="ARBA00022679"/>
    </source>
</evidence>
<dbReference type="GO" id="GO:0000049">
    <property type="term" value="F:tRNA binding"/>
    <property type="evidence" value="ECO:0007669"/>
    <property type="project" value="TreeGrafter"/>
</dbReference>
<proteinExistence type="inferred from homology"/>
<evidence type="ECO:0000256" key="4">
    <source>
        <dbReference type="ARBA" id="ARBA00022694"/>
    </source>
</evidence>
<evidence type="ECO:0000256" key="2">
    <source>
        <dbReference type="ARBA" id="ARBA00022490"/>
    </source>
</evidence>
<dbReference type="Gene3D" id="3.90.870.10">
    <property type="entry name" value="DHBP synthase"/>
    <property type="match status" value="1"/>
</dbReference>
<dbReference type="AlphaFoldDB" id="A0A250KP69"/>
<dbReference type="HAMAP" id="MF_01852">
    <property type="entry name" value="TsaC"/>
    <property type="match status" value="1"/>
</dbReference>
<dbReference type="SUPFAM" id="SSF55821">
    <property type="entry name" value="YrdC/RibB"/>
    <property type="match status" value="1"/>
</dbReference>
<dbReference type="Pfam" id="PF01300">
    <property type="entry name" value="Sua5_yciO_yrdC"/>
    <property type="match status" value="1"/>
</dbReference>
<evidence type="ECO:0000256" key="6">
    <source>
        <dbReference type="ARBA" id="ARBA00022741"/>
    </source>
</evidence>
<dbReference type="PANTHER" id="PTHR17490:SF18">
    <property type="entry name" value="THREONYLCARBAMOYL-AMP SYNTHASE"/>
    <property type="match status" value="1"/>
</dbReference>
<feature type="domain" description="YrdC-like" evidence="10">
    <location>
        <begin position="4"/>
        <end position="184"/>
    </location>
</feature>
<dbReference type="Proteomes" id="UP000266313">
    <property type="component" value="Chromosome"/>
</dbReference>
<dbReference type="InterPro" id="IPR006070">
    <property type="entry name" value="Sua5-like_dom"/>
</dbReference>
<dbReference type="InterPro" id="IPR017945">
    <property type="entry name" value="DHBP_synth_RibB-like_a/b_dom"/>
</dbReference>
<dbReference type="RefSeq" id="WP_119629074.1">
    <property type="nucleotide sequence ID" value="NZ_AP017928.1"/>
</dbReference>
<dbReference type="EMBL" id="AP017928">
    <property type="protein sequence ID" value="BBA33473.1"/>
    <property type="molecule type" value="Genomic_DNA"/>
</dbReference>
<accession>A0A250KP69</accession>
<keyword evidence="7 9" id="KW-0067">ATP-binding</keyword>
<reference evidence="11 12" key="1">
    <citation type="submission" date="2016-12" db="EMBL/GenBank/DDBJ databases">
        <title>Genome sequencing of Methylocaldum marinum.</title>
        <authorList>
            <person name="Takeuchi M."/>
            <person name="Kamagata Y."/>
            <person name="Hiraoka S."/>
            <person name="Oshima K."/>
            <person name="Hattori M."/>
            <person name="Iwasaki W."/>
        </authorList>
    </citation>
    <scope>NUCLEOTIDE SEQUENCE [LARGE SCALE GENOMIC DNA]</scope>
    <source>
        <strain evidence="11 12">S8</strain>
    </source>
</reference>
<dbReference type="OrthoDB" id="9814580at2"/>
<comment type="function">
    <text evidence="9">Required for the formation of a threonylcarbamoyl group on adenosine at position 37 (t(6)A37) in tRNAs that read codons beginning with adenine. Catalyzes the conversion of L-threonine, HCO(3)(-)/CO(2) and ATP to give threonylcarbamoyl-AMP (TC-AMP) as the acyladenylate intermediate, with the release of diphosphate.</text>
</comment>
<dbReference type="GO" id="GO:0005524">
    <property type="term" value="F:ATP binding"/>
    <property type="evidence" value="ECO:0007669"/>
    <property type="project" value="UniProtKB-UniRule"/>
</dbReference>
<evidence type="ECO:0000256" key="9">
    <source>
        <dbReference type="HAMAP-Rule" id="MF_01852"/>
    </source>
</evidence>
<dbReference type="KEGG" id="mmai:sS8_1513"/>
<gene>
    <name evidence="9" type="primary">tsaC</name>
    <name evidence="11" type="ORF">sS8_1513</name>
</gene>
<evidence type="ECO:0000313" key="11">
    <source>
        <dbReference type="EMBL" id="BBA33473.1"/>
    </source>
</evidence>
<protein>
    <recommendedName>
        <fullName evidence="9">Threonylcarbamoyl-AMP synthase</fullName>
        <shortName evidence="9">TC-AMP synthase</shortName>
        <ecNumber evidence="9">2.7.7.87</ecNumber>
    </recommendedName>
    <alternativeName>
        <fullName evidence="9">L-threonylcarbamoyladenylate synthase</fullName>
    </alternativeName>
    <alternativeName>
        <fullName evidence="9">t(6)A37 threonylcarbamoyladenosine biosynthesis protein TsaC</fullName>
    </alternativeName>
    <alternativeName>
        <fullName evidence="9">tRNA threonylcarbamoyladenosine biosynthesis protein TsaC</fullName>
    </alternativeName>
</protein>
<keyword evidence="5 9" id="KW-0548">Nucleotidyltransferase</keyword>
<evidence type="ECO:0000256" key="5">
    <source>
        <dbReference type="ARBA" id="ARBA00022695"/>
    </source>
</evidence>
<keyword evidence="6 9" id="KW-0547">Nucleotide-binding</keyword>
<dbReference type="GO" id="GO:0061710">
    <property type="term" value="F:L-threonylcarbamoyladenylate synthase"/>
    <property type="evidence" value="ECO:0007669"/>
    <property type="project" value="UniProtKB-EC"/>
</dbReference>
<keyword evidence="4 9" id="KW-0819">tRNA processing</keyword>
<dbReference type="EC" id="2.7.7.87" evidence="9"/>
<dbReference type="FunFam" id="3.90.870.10:FF:000004">
    <property type="entry name" value="Threonylcarbamoyl-AMP synthase"/>
    <property type="match status" value="1"/>
</dbReference>
<sequence length="184" mass="19876">MPSEFRLRLAAARLRRGGIIAYPTEGVFGLGCNPLDRESVLRLLALKQRPTAKGLVLIAAEFTQLEPYLDIPTELMRNRVLATWPGPVTWIIPAADWVPAWLTGEHAGLAVRVTAHPVAAALCLAFGRPIVSTSANPSGLPPARTALSVRKYFRDGSVMIVPGQLGELRGPTAMYDASTGVRLR</sequence>
<dbReference type="GO" id="GO:0006450">
    <property type="term" value="P:regulation of translational fidelity"/>
    <property type="evidence" value="ECO:0007669"/>
    <property type="project" value="TreeGrafter"/>
</dbReference>
<evidence type="ECO:0000313" key="12">
    <source>
        <dbReference type="Proteomes" id="UP000266313"/>
    </source>
</evidence>
<dbReference type="InterPro" id="IPR050156">
    <property type="entry name" value="TC-AMP_synthase_SUA5"/>
</dbReference>
<comment type="catalytic activity">
    <reaction evidence="8 9">
        <text>L-threonine + hydrogencarbonate + ATP = L-threonylcarbamoyladenylate + diphosphate + H2O</text>
        <dbReference type="Rhea" id="RHEA:36407"/>
        <dbReference type="ChEBI" id="CHEBI:15377"/>
        <dbReference type="ChEBI" id="CHEBI:17544"/>
        <dbReference type="ChEBI" id="CHEBI:30616"/>
        <dbReference type="ChEBI" id="CHEBI:33019"/>
        <dbReference type="ChEBI" id="CHEBI:57926"/>
        <dbReference type="ChEBI" id="CHEBI:73682"/>
        <dbReference type="EC" id="2.7.7.87"/>
    </reaction>
</comment>
<dbReference type="GO" id="GO:0005737">
    <property type="term" value="C:cytoplasm"/>
    <property type="evidence" value="ECO:0007669"/>
    <property type="project" value="UniProtKB-SubCell"/>
</dbReference>
<keyword evidence="3 9" id="KW-0808">Transferase</keyword>
<evidence type="ECO:0000256" key="8">
    <source>
        <dbReference type="ARBA" id="ARBA00048366"/>
    </source>
</evidence>
<dbReference type="GO" id="GO:0003725">
    <property type="term" value="F:double-stranded RNA binding"/>
    <property type="evidence" value="ECO:0007669"/>
    <property type="project" value="InterPro"/>
</dbReference>
<dbReference type="InterPro" id="IPR023535">
    <property type="entry name" value="TC-AMP_synthase"/>
</dbReference>
<comment type="subcellular location">
    <subcellularLocation>
        <location evidence="1 9">Cytoplasm</location>
    </subcellularLocation>
</comment>
<organism evidence="11 12">
    <name type="scientific">Methylocaldum marinum</name>
    <dbReference type="NCBI Taxonomy" id="1432792"/>
    <lineage>
        <taxon>Bacteria</taxon>
        <taxon>Pseudomonadati</taxon>
        <taxon>Pseudomonadota</taxon>
        <taxon>Gammaproteobacteria</taxon>
        <taxon>Methylococcales</taxon>
        <taxon>Methylococcaceae</taxon>
        <taxon>Methylocaldum</taxon>
    </lineage>
</organism>
<comment type="similarity">
    <text evidence="9">Belongs to the SUA5 family. TsaC subfamily.</text>
</comment>
<evidence type="ECO:0000256" key="1">
    <source>
        <dbReference type="ARBA" id="ARBA00004496"/>
    </source>
</evidence>
<evidence type="ECO:0000256" key="7">
    <source>
        <dbReference type="ARBA" id="ARBA00022840"/>
    </source>
</evidence>
<dbReference type="PROSITE" id="PS51163">
    <property type="entry name" value="YRDC"/>
    <property type="match status" value="1"/>
</dbReference>